<name>A0A7E6FMM5_9MOLL</name>
<organism evidence="7 9">
    <name type="scientific">Octopus sinensis</name>
    <name type="common">East Asian common octopus</name>
    <dbReference type="NCBI Taxonomy" id="2607531"/>
    <lineage>
        <taxon>Eukaryota</taxon>
        <taxon>Metazoa</taxon>
        <taxon>Spiralia</taxon>
        <taxon>Lophotrochozoa</taxon>
        <taxon>Mollusca</taxon>
        <taxon>Cephalopoda</taxon>
        <taxon>Coleoidea</taxon>
        <taxon>Octopodiformes</taxon>
        <taxon>Octopoda</taxon>
        <taxon>Incirrata</taxon>
        <taxon>Octopodidae</taxon>
        <taxon>Octopus</taxon>
    </lineage>
</organism>
<protein>
    <recommendedName>
        <fullName evidence="3">Coiled-coil domain-containing protein 172</fullName>
    </recommendedName>
</protein>
<dbReference type="RefSeq" id="XP_036368112.1">
    <property type="nucleotide sequence ID" value="XM_036512219.1"/>
</dbReference>
<evidence type="ECO:0000256" key="5">
    <source>
        <dbReference type="ARBA" id="ARBA00023054"/>
    </source>
</evidence>
<evidence type="ECO:0000256" key="3">
    <source>
        <dbReference type="ARBA" id="ARBA00022327"/>
    </source>
</evidence>
<keyword evidence="5 6" id="KW-0175">Coiled coil</keyword>
<reference evidence="8 9" key="1">
    <citation type="submission" date="2025-08" db="UniProtKB">
        <authorList>
            <consortium name="RefSeq"/>
        </authorList>
    </citation>
    <scope>IDENTIFICATION</scope>
</reference>
<feature type="coiled-coil region" evidence="6">
    <location>
        <begin position="23"/>
        <end position="99"/>
    </location>
</feature>
<feature type="coiled-coil region" evidence="6">
    <location>
        <begin position="129"/>
        <end position="208"/>
    </location>
</feature>
<keyword evidence="7" id="KW-1185">Reference proteome</keyword>
<keyword evidence="4" id="KW-0963">Cytoplasm</keyword>
<evidence type="ECO:0000256" key="2">
    <source>
        <dbReference type="ARBA" id="ARBA00008975"/>
    </source>
</evidence>
<gene>
    <name evidence="8 9" type="primary">LOC115223133</name>
</gene>
<accession>A0A7E6FMM5</accession>
<comment type="similarity">
    <text evidence="2">Belongs to the CCDC172 family.</text>
</comment>
<dbReference type="PANTHER" id="PTHR22419:SF2">
    <property type="entry name" value="COILED-COIL DOMAIN-CONTAINING PROTEIN 172"/>
    <property type="match status" value="1"/>
</dbReference>
<dbReference type="PANTHER" id="PTHR22419">
    <property type="entry name" value="COILED-COIL DOMAIN-CONTAINING PROTEIN 172"/>
    <property type="match status" value="1"/>
</dbReference>
<evidence type="ECO:0000313" key="8">
    <source>
        <dbReference type="RefSeq" id="XP_036368111.1"/>
    </source>
</evidence>
<dbReference type="InterPro" id="IPR029618">
    <property type="entry name" value="CCDC172"/>
</dbReference>
<evidence type="ECO:0000313" key="7">
    <source>
        <dbReference type="Proteomes" id="UP000515154"/>
    </source>
</evidence>
<comment type="subcellular location">
    <subcellularLocation>
        <location evidence="1">Cytoplasm</location>
    </subcellularLocation>
</comment>
<dbReference type="GO" id="GO:0005737">
    <property type="term" value="C:cytoplasm"/>
    <property type="evidence" value="ECO:0007669"/>
    <property type="project" value="UniProtKB-SubCell"/>
</dbReference>
<proteinExistence type="inferred from homology"/>
<dbReference type="KEGG" id="osn:115223133"/>
<dbReference type="Proteomes" id="UP000515154">
    <property type="component" value="Linkage group LG22"/>
</dbReference>
<evidence type="ECO:0000256" key="6">
    <source>
        <dbReference type="SAM" id="Coils"/>
    </source>
</evidence>
<dbReference type="RefSeq" id="XP_036368111.1">
    <property type="nucleotide sequence ID" value="XM_036512218.1"/>
</dbReference>
<evidence type="ECO:0000256" key="4">
    <source>
        <dbReference type="ARBA" id="ARBA00022490"/>
    </source>
</evidence>
<evidence type="ECO:0000313" key="9">
    <source>
        <dbReference type="RefSeq" id="XP_036368112.1"/>
    </source>
</evidence>
<evidence type="ECO:0000256" key="1">
    <source>
        <dbReference type="ARBA" id="ARBA00004496"/>
    </source>
</evidence>
<dbReference type="AlphaFoldDB" id="A0A7E6FMM5"/>
<sequence>MEPSFDTLFNQILEAEQIAEKIRNDSRKEIEMYEKLINEQHQENSLLELKISQMQEQLQEETLESKCCQIRTDTLNKQKKDLQERYETYTKILNNTKQQWRQEFVEFCNEVPIFLNTHGLMASTRKNGNVAIKREMEKLLEEEKLLKTKLKNYEDISEKLKDLNNQYQQHQHQLEEQDKAFDELKREKEMYTDKLQKLTKEKREVDCKPKTDPYFLGLHSETVNQQREYDHLRKQWEQKILQLKHLQQKHSKNKSKLAKPTLK</sequence>